<gene>
    <name evidence="3" type="ORF">CYMTET_22969</name>
</gene>
<reference evidence="3 4" key="1">
    <citation type="journal article" date="2015" name="Genome Biol. Evol.">
        <title>Comparative Genomics of a Bacterivorous Green Alga Reveals Evolutionary Causalities and Consequences of Phago-Mixotrophic Mode of Nutrition.</title>
        <authorList>
            <person name="Burns J.A."/>
            <person name="Paasch A."/>
            <person name="Narechania A."/>
            <person name="Kim E."/>
        </authorList>
    </citation>
    <scope>NUCLEOTIDE SEQUENCE [LARGE SCALE GENOMIC DNA]</scope>
    <source>
        <strain evidence="3 4">PLY_AMNH</strain>
    </source>
</reference>
<dbReference type="CDD" id="cd05121">
    <property type="entry name" value="ABC1_ADCK3-like"/>
    <property type="match status" value="1"/>
</dbReference>
<feature type="domain" description="Protein kinase" evidence="2">
    <location>
        <begin position="240"/>
        <end position="603"/>
    </location>
</feature>
<protein>
    <recommendedName>
        <fullName evidence="2">Protein kinase domain-containing protein</fullName>
    </recommendedName>
</protein>
<organism evidence="3 4">
    <name type="scientific">Cymbomonas tetramitiformis</name>
    <dbReference type="NCBI Taxonomy" id="36881"/>
    <lineage>
        <taxon>Eukaryota</taxon>
        <taxon>Viridiplantae</taxon>
        <taxon>Chlorophyta</taxon>
        <taxon>Pyramimonadophyceae</taxon>
        <taxon>Pyramimonadales</taxon>
        <taxon>Pyramimonadaceae</taxon>
        <taxon>Cymbomonas</taxon>
    </lineage>
</organism>
<evidence type="ECO:0000259" key="2">
    <source>
        <dbReference type="PROSITE" id="PS50011"/>
    </source>
</evidence>
<dbReference type="AlphaFoldDB" id="A0AAE0L1K7"/>
<proteinExistence type="inferred from homology"/>
<dbReference type="Proteomes" id="UP001190700">
    <property type="component" value="Unassembled WGS sequence"/>
</dbReference>
<sequence length="626" mass="69937">MRTRTRVVVLNNSSQPISIVSHQAYYKLHTSFGHFLQRLGVRLCHRQTQDIWRLYTMAFRNLARNIYTRAVPFQHWSTGTRGKGAVVLLGAAASGAGLCLSSGERDASDEGLPLVYDVDQINAFWDSRPHTALWRAAEIASTVVPFALGVMADRKMGRFSDERHCEARAVEFRELLTRLGPTFIKFGQMLSIRPDVLPSTLLYELQKLCDAVPSFPTSIALATIRSELQAEAADLFDNLGPDTAPIAAASLGQVYRCRLRTSGEWVAVKVQRPDMLRAVSLDIYLLRKYMHAVEFTKRSLTSIGLMNQPVGYDVQLLDTFAGASYKELDYLEEARSQKLFRTELLARMPDTVHVPAVIEEGTSRKVLTTQWVEGVQLARSPPEVINKLVKVGVECFLAQLLDMGYFHSDPHPGNLLVTTDGKLALIDFGLCAEVSRPDTQNMTTAIVHLMQGDVTELLQDAIGLGFLPADVDTDMLLPVLQKVFDQGQLAAEEEGPLLSRFKATAQRRRQFSAISKDLNQIFFDFPFQVPEYFALITRALIVLEGIAVTGDPTFDIFRAAYPYASQRAVQLFGAHQMATILSEAKHHPQLIRASATGFRHAYHVLRHFVLHMKHTLSVYWTALSGS</sequence>
<dbReference type="InterPro" id="IPR050154">
    <property type="entry name" value="UbiB_kinase"/>
</dbReference>
<dbReference type="InterPro" id="IPR000719">
    <property type="entry name" value="Prot_kinase_dom"/>
</dbReference>
<comment type="similarity">
    <text evidence="1">Belongs to the protein kinase superfamily. ADCK protein kinase family.</text>
</comment>
<dbReference type="GO" id="GO:0004672">
    <property type="term" value="F:protein kinase activity"/>
    <property type="evidence" value="ECO:0007669"/>
    <property type="project" value="InterPro"/>
</dbReference>
<dbReference type="InterPro" id="IPR011009">
    <property type="entry name" value="Kinase-like_dom_sf"/>
</dbReference>
<evidence type="ECO:0000313" key="4">
    <source>
        <dbReference type="Proteomes" id="UP001190700"/>
    </source>
</evidence>
<dbReference type="PANTHER" id="PTHR10566">
    <property type="entry name" value="CHAPERONE-ACTIVITY OF BC1 COMPLEX CABC1 -RELATED"/>
    <property type="match status" value="1"/>
</dbReference>
<dbReference type="SUPFAM" id="SSF56112">
    <property type="entry name" value="Protein kinase-like (PK-like)"/>
    <property type="match status" value="1"/>
</dbReference>
<dbReference type="Gene3D" id="1.10.510.10">
    <property type="entry name" value="Transferase(Phosphotransferase) domain 1"/>
    <property type="match status" value="1"/>
</dbReference>
<dbReference type="PROSITE" id="PS50011">
    <property type="entry name" value="PROTEIN_KINASE_DOM"/>
    <property type="match status" value="1"/>
</dbReference>
<dbReference type="GO" id="GO:0005524">
    <property type="term" value="F:ATP binding"/>
    <property type="evidence" value="ECO:0007669"/>
    <property type="project" value="InterPro"/>
</dbReference>
<name>A0AAE0L1K7_9CHLO</name>
<evidence type="ECO:0000256" key="1">
    <source>
        <dbReference type="ARBA" id="ARBA00009670"/>
    </source>
</evidence>
<dbReference type="Pfam" id="PF03109">
    <property type="entry name" value="ABC1"/>
    <property type="match status" value="1"/>
</dbReference>
<dbReference type="InterPro" id="IPR004147">
    <property type="entry name" value="ABC1_dom"/>
</dbReference>
<keyword evidence="4" id="KW-1185">Reference proteome</keyword>
<accession>A0AAE0L1K7</accession>
<evidence type="ECO:0000313" key="3">
    <source>
        <dbReference type="EMBL" id="KAK3268532.1"/>
    </source>
</evidence>
<dbReference type="PANTHER" id="PTHR10566:SF117">
    <property type="entry name" value="UNUSUAL PROTEIN KINASE-RELATED"/>
    <property type="match status" value="1"/>
</dbReference>
<comment type="caution">
    <text evidence="3">The sequence shown here is derived from an EMBL/GenBank/DDBJ whole genome shotgun (WGS) entry which is preliminary data.</text>
</comment>
<dbReference type="EMBL" id="LGRX02011776">
    <property type="protein sequence ID" value="KAK3268532.1"/>
    <property type="molecule type" value="Genomic_DNA"/>
</dbReference>